<evidence type="ECO:0000256" key="8">
    <source>
        <dbReference type="NCBIfam" id="TIGR01506"/>
    </source>
</evidence>
<dbReference type="UniPathway" id="UPA00275">
    <property type="reaction ID" value="UER00405"/>
</dbReference>
<evidence type="ECO:0000256" key="6">
    <source>
        <dbReference type="ARBA" id="ARBA00022619"/>
    </source>
</evidence>
<dbReference type="InterPro" id="IPR036467">
    <property type="entry name" value="LS/RS_sf"/>
</dbReference>
<dbReference type="InterPro" id="IPR006399">
    <property type="entry name" value="Ribfl_synth_arc"/>
</dbReference>
<dbReference type="InterPro" id="IPR002180">
    <property type="entry name" value="LS/RS"/>
</dbReference>
<dbReference type="GO" id="GO:0004746">
    <property type="term" value="F:riboflavin synthase activity"/>
    <property type="evidence" value="ECO:0007669"/>
    <property type="project" value="UniProtKB-UniRule"/>
</dbReference>
<dbReference type="Proteomes" id="UP000235778">
    <property type="component" value="Unassembled WGS sequence"/>
</dbReference>
<dbReference type="Pfam" id="PF00885">
    <property type="entry name" value="DMRL_synthase"/>
    <property type="match status" value="1"/>
</dbReference>
<evidence type="ECO:0000313" key="10">
    <source>
        <dbReference type="EMBL" id="PME56553.1"/>
    </source>
</evidence>
<sequence>MKKIGIVDTAYSRVDMATVILNQFESQQRADCQPIELVRTTVPGHKELAVGALKLMEEQQCDVCIVLGWVGTKDSDHTSAHEAALAIAMAKVKVSRHILECFVFESHHDESELVEISKNRAKAHLNSALLLASDKEGYAVPSSIGDREGEPNAPVLECSQ</sequence>
<comment type="caution">
    <text evidence="10">The sequence shown here is derived from an EMBL/GenBank/DDBJ whole genome shotgun (WGS) entry which is preliminary data.</text>
</comment>
<accession>A0A2N7BJ27</accession>
<dbReference type="GO" id="GO:0009349">
    <property type="term" value="C:riboflavin synthase complex"/>
    <property type="evidence" value="ECO:0007669"/>
    <property type="project" value="InterPro"/>
</dbReference>
<protein>
    <recommendedName>
        <fullName evidence="5 8">Riboflavin synthase</fullName>
        <ecNumber evidence="4 8">2.5.1.9</ecNumber>
    </recommendedName>
</protein>
<comment type="catalytic activity">
    <reaction evidence="1">
        <text>2 6,7-dimethyl-8-(1-D-ribityl)lumazine + H(+) = 5-amino-6-(D-ribitylamino)uracil + riboflavin</text>
        <dbReference type="Rhea" id="RHEA:20772"/>
        <dbReference type="ChEBI" id="CHEBI:15378"/>
        <dbReference type="ChEBI" id="CHEBI:15934"/>
        <dbReference type="ChEBI" id="CHEBI:57986"/>
        <dbReference type="ChEBI" id="CHEBI:58201"/>
        <dbReference type="EC" id="2.5.1.9"/>
    </reaction>
</comment>
<dbReference type="GO" id="GO:0009231">
    <property type="term" value="P:riboflavin biosynthetic process"/>
    <property type="evidence" value="ECO:0007669"/>
    <property type="project" value="UniProtKB-UniPathway"/>
</dbReference>
<dbReference type="RefSeq" id="WP_102269146.1">
    <property type="nucleotide sequence ID" value="NZ_MCSH01000172.1"/>
</dbReference>
<evidence type="ECO:0000256" key="5">
    <source>
        <dbReference type="ARBA" id="ARBA00013950"/>
    </source>
</evidence>
<comment type="similarity">
    <text evidence="3">Belongs to the DMRL synthase family.</text>
</comment>
<evidence type="ECO:0000313" key="11">
    <source>
        <dbReference type="Proteomes" id="UP000235778"/>
    </source>
</evidence>
<dbReference type="EMBL" id="MCSI01000176">
    <property type="protein sequence ID" value="PME56553.1"/>
    <property type="molecule type" value="Genomic_DNA"/>
</dbReference>
<name>A0A2N7BJ27_9VIBR</name>
<feature type="region of interest" description="Disordered" evidence="9">
    <location>
        <begin position="140"/>
        <end position="160"/>
    </location>
</feature>
<evidence type="ECO:0000256" key="7">
    <source>
        <dbReference type="ARBA" id="ARBA00022679"/>
    </source>
</evidence>
<keyword evidence="7" id="KW-0808">Transferase</keyword>
<reference evidence="11" key="1">
    <citation type="submission" date="2016-07" db="EMBL/GenBank/DDBJ databases">
        <title>Nontailed viruses are major unrecognized killers of bacteria in the ocean.</title>
        <authorList>
            <person name="Kauffman K."/>
            <person name="Hussain F."/>
            <person name="Yang J."/>
            <person name="Arevalo P."/>
            <person name="Brown J."/>
            <person name="Cutler M."/>
            <person name="Kelly L."/>
            <person name="Polz M.F."/>
        </authorList>
    </citation>
    <scope>NUCLEOTIDE SEQUENCE [LARGE SCALE GENOMIC DNA]</scope>
    <source>
        <strain evidence="11">10N.286.55.C1</strain>
    </source>
</reference>
<dbReference type="NCBIfam" id="TIGR01506">
    <property type="entry name" value="ribC_arch"/>
    <property type="match status" value="1"/>
</dbReference>
<dbReference type="SUPFAM" id="SSF52121">
    <property type="entry name" value="Lumazine synthase"/>
    <property type="match status" value="1"/>
</dbReference>
<evidence type="ECO:0000256" key="3">
    <source>
        <dbReference type="ARBA" id="ARBA00007424"/>
    </source>
</evidence>
<dbReference type="Gene3D" id="3.40.50.960">
    <property type="entry name" value="Lumazine/riboflavin synthase"/>
    <property type="match status" value="1"/>
</dbReference>
<dbReference type="EC" id="2.5.1.9" evidence="4 8"/>
<proteinExistence type="inferred from homology"/>
<evidence type="ECO:0000256" key="1">
    <source>
        <dbReference type="ARBA" id="ARBA00000968"/>
    </source>
</evidence>
<evidence type="ECO:0000256" key="9">
    <source>
        <dbReference type="SAM" id="MobiDB-lite"/>
    </source>
</evidence>
<comment type="pathway">
    <text evidence="2">Cofactor biosynthesis; riboflavin biosynthesis; riboflavin from 2-hydroxy-3-oxobutyl phosphate and 5-amino-6-(D-ribitylamino)uracil: step 2/2.</text>
</comment>
<keyword evidence="6" id="KW-0686">Riboflavin biosynthesis</keyword>
<organism evidence="10 11">
    <name type="scientific">Vibrio lentus</name>
    <dbReference type="NCBI Taxonomy" id="136468"/>
    <lineage>
        <taxon>Bacteria</taxon>
        <taxon>Pseudomonadati</taxon>
        <taxon>Pseudomonadota</taxon>
        <taxon>Gammaproteobacteria</taxon>
        <taxon>Vibrionales</taxon>
        <taxon>Vibrionaceae</taxon>
        <taxon>Vibrio</taxon>
    </lineage>
</organism>
<evidence type="ECO:0000256" key="4">
    <source>
        <dbReference type="ARBA" id="ARBA00012827"/>
    </source>
</evidence>
<evidence type="ECO:0000256" key="2">
    <source>
        <dbReference type="ARBA" id="ARBA00004887"/>
    </source>
</evidence>
<dbReference type="AlphaFoldDB" id="A0A2N7BJ27"/>
<gene>
    <name evidence="10" type="ORF">BCV30_19090</name>
</gene>